<evidence type="ECO:0000313" key="1">
    <source>
        <dbReference type="EMBL" id="NLH34473.1"/>
    </source>
</evidence>
<proteinExistence type="predicted"/>
<dbReference type="AlphaFoldDB" id="A0A847J0S9"/>
<gene>
    <name evidence="1" type="ORF">GX453_00295</name>
</gene>
<name>A0A847J0S9_9LACT</name>
<dbReference type="Proteomes" id="UP000559962">
    <property type="component" value="Unassembled WGS sequence"/>
</dbReference>
<dbReference type="InterPro" id="IPR021739">
    <property type="entry name" value="SaV-like"/>
</dbReference>
<sequence length="160" mass="19076">MNDKTMKLYHTETREDYDALMDELESKGIKWYRGQKPQEFDGFEIHESKTILKVLGNVISYFSMSVYKNNYNGFELIEYKAKKDNINPNHYKFGDIESMDFVDAVLKYGKFKAYQSHYVFNVIKYLVRAPRKNGLEDLKKAKWNLDRLIKKMEVEDDTKI</sequence>
<reference evidence="1 2" key="1">
    <citation type="journal article" date="2020" name="Biotechnol. Biofuels">
        <title>New insights from the biogas microbiome by comprehensive genome-resolved metagenomics of nearly 1600 species originating from multiple anaerobic digesters.</title>
        <authorList>
            <person name="Campanaro S."/>
            <person name="Treu L."/>
            <person name="Rodriguez-R L.M."/>
            <person name="Kovalovszki A."/>
            <person name="Ziels R.M."/>
            <person name="Maus I."/>
            <person name="Zhu X."/>
            <person name="Kougias P.G."/>
            <person name="Basile A."/>
            <person name="Luo G."/>
            <person name="Schluter A."/>
            <person name="Konstantinidis K.T."/>
            <person name="Angelidaki I."/>
        </authorList>
    </citation>
    <scope>NUCLEOTIDE SEQUENCE [LARGE SCALE GENOMIC DNA]</scope>
    <source>
        <strain evidence="1">AS27yjCOA_61</strain>
    </source>
</reference>
<accession>A0A847J0S9</accession>
<organism evidence="1 2">
    <name type="scientific">Pseudolactococcus chungangensis</name>
    <dbReference type="NCBI Taxonomy" id="451457"/>
    <lineage>
        <taxon>Bacteria</taxon>
        <taxon>Bacillati</taxon>
        <taxon>Bacillota</taxon>
        <taxon>Bacilli</taxon>
        <taxon>Lactobacillales</taxon>
        <taxon>Streptococcaceae</taxon>
        <taxon>Pseudolactococcus</taxon>
    </lineage>
</organism>
<dbReference type="Pfam" id="PF11753">
    <property type="entry name" value="DUF3310"/>
    <property type="match status" value="1"/>
</dbReference>
<comment type="caution">
    <text evidence="1">The sequence shown here is derived from an EMBL/GenBank/DDBJ whole genome shotgun (WGS) entry which is preliminary data.</text>
</comment>
<evidence type="ECO:0000313" key="2">
    <source>
        <dbReference type="Proteomes" id="UP000559962"/>
    </source>
</evidence>
<protein>
    <submittedName>
        <fullName evidence="1">DUF3310 domain-containing protein</fullName>
    </submittedName>
</protein>
<dbReference type="EMBL" id="JAAYVO010000005">
    <property type="protein sequence ID" value="NLH34473.1"/>
    <property type="molecule type" value="Genomic_DNA"/>
</dbReference>